<dbReference type="SUPFAM" id="SSF52096">
    <property type="entry name" value="ClpP/crotonase"/>
    <property type="match status" value="1"/>
</dbReference>
<reference evidence="3 4" key="1">
    <citation type="submission" date="2018-06" db="EMBL/GenBank/DDBJ databases">
        <title>Genomic Encyclopedia of Archaeal and Bacterial Type Strains, Phase II (KMG-II): from individual species to whole genera.</title>
        <authorList>
            <person name="Goeker M."/>
        </authorList>
    </citation>
    <scope>NUCLEOTIDE SEQUENCE [LARGE SCALE GENOMIC DNA]</scope>
    <source>
        <strain evidence="3 4">DSM 29821</strain>
    </source>
</reference>
<dbReference type="GO" id="GO:0008236">
    <property type="term" value="F:serine-type peptidase activity"/>
    <property type="evidence" value="ECO:0007669"/>
    <property type="project" value="InterPro"/>
</dbReference>
<accession>A0A327W2X6</accession>
<dbReference type="GO" id="GO:0006508">
    <property type="term" value="P:proteolysis"/>
    <property type="evidence" value="ECO:0007669"/>
    <property type="project" value="InterPro"/>
</dbReference>
<evidence type="ECO:0000256" key="1">
    <source>
        <dbReference type="SAM" id="SignalP"/>
    </source>
</evidence>
<dbReference type="GO" id="GO:0007165">
    <property type="term" value="P:signal transduction"/>
    <property type="evidence" value="ECO:0007669"/>
    <property type="project" value="TreeGrafter"/>
</dbReference>
<dbReference type="PANTHER" id="PTHR32060:SF30">
    <property type="entry name" value="CARBOXY-TERMINAL PROCESSING PROTEASE CTPA"/>
    <property type="match status" value="1"/>
</dbReference>
<keyword evidence="1" id="KW-0732">Signal</keyword>
<dbReference type="GO" id="GO:0030288">
    <property type="term" value="C:outer membrane-bounded periplasmic space"/>
    <property type="evidence" value="ECO:0007669"/>
    <property type="project" value="TreeGrafter"/>
</dbReference>
<evidence type="ECO:0000313" key="4">
    <source>
        <dbReference type="Proteomes" id="UP000249819"/>
    </source>
</evidence>
<dbReference type="OrthoDB" id="2327485at2"/>
<keyword evidence="4" id="KW-1185">Reference proteome</keyword>
<protein>
    <submittedName>
        <fullName evidence="3">Peptidase S41-like protein</fullName>
    </submittedName>
</protein>
<feature type="domain" description="Tail specific protease" evidence="2">
    <location>
        <begin position="248"/>
        <end position="453"/>
    </location>
</feature>
<dbReference type="PANTHER" id="PTHR32060">
    <property type="entry name" value="TAIL-SPECIFIC PROTEASE"/>
    <property type="match status" value="1"/>
</dbReference>
<organism evidence="3 4">
    <name type="scientific">Chitinophaga dinghuensis</name>
    <dbReference type="NCBI Taxonomy" id="1539050"/>
    <lineage>
        <taxon>Bacteria</taxon>
        <taxon>Pseudomonadati</taxon>
        <taxon>Bacteroidota</taxon>
        <taxon>Chitinophagia</taxon>
        <taxon>Chitinophagales</taxon>
        <taxon>Chitinophagaceae</taxon>
        <taxon>Chitinophaga</taxon>
    </lineage>
</organism>
<name>A0A327W2X6_9BACT</name>
<dbReference type="GO" id="GO:0004175">
    <property type="term" value="F:endopeptidase activity"/>
    <property type="evidence" value="ECO:0007669"/>
    <property type="project" value="TreeGrafter"/>
</dbReference>
<proteinExistence type="predicted"/>
<evidence type="ECO:0000313" key="3">
    <source>
        <dbReference type="EMBL" id="RAJ83142.1"/>
    </source>
</evidence>
<feature type="chain" id="PRO_5016426449" evidence="1">
    <location>
        <begin position="20"/>
        <end position="473"/>
    </location>
</feature>
<dbReference type="Pfam" id="PF03572">
    <property type="entry name" value="Peptidase_S41"/>
    <property type="match status" value="1"/>
</dbReference>
<dbReference type="Proteomes" id="UP000249819">
    <property type="component" value="Unassembled WGS sequence"/>
</dbReference>
<gene>
    <name evidence="3" type="ORF">CLV59_103101</name>
</gene>
<dbReference type="RefSeq" id="WP_111591805.1">
    <property type="nucleotide sequence ID" value="NZ_QLMA01000003.1"/>
</dbReference>
<dbReference type="EMBL" id="QLMA01000003">
    <property type="protein sequence ID" value="RAJ83142.1"/>
    <property type="molecule type" value="Genomic_DNA"/>
</dbReference>
<dbReference type="InterPro" id="IPR005151">
    <property type="entry name" value="Tail-specific_protease"/>
</dbReference>
<evidence type="ECO:0000259" key="2">
    <source>
        <dbReference type="Pfam" id="PF03572"/>
    </source>
</evidence>
<comment type="caution">
    <text evidence="3">The sequence shown here is derived from an EMBL/GenBank/DDBJ whole genome shotgun (WGS) entry which is preliminary data.</text>
</comment>
<dbReference type="InterPro" id="IPR029045">
    <property type="entry name" value="ClpP/crotonase-like_dom_sf"/>
</dbReference>
<sequence>MKIKSSLILLLLAASGAFAQAPNCDCAAEFRFMKQKVEANYAGFNDKIRIKTRKSYDSLSNHLLKLAPSATKPTYCLFLLKQYTDFFNDGHLRIERLPNENDRPFEALVREARKEPELVPLSQKKMTFLKISESPEGIYWSPDNKMRIAVTENVNAFRNYVGQVLVSNSTSWRKGDILMELKYDSAHQTLSGFQYTEIGLIEPVQLSFTGHYLGNWRREYAQPEVGKGGTEKMMLPGTSGKKLSDKTYYLRIASFEPGETGVIDSVMQAGKAAMAACPYLILDVRGNGGGSDQTYAPVSPLLYTDSLRVTGADVWATTDNIKSWSDLLNTRLPEETKKQIKALVDTMNNNKGKMTTLVKDHWKKVTVAGQAPKKVVVLMDGGCASTTEEFLLEALQSKKTTLMGTPSAGVLDYANVRSIKFKSIPFVMAYPTSRSKRIDKGQGIDNKGIMPAVVLTESQDWITAAQQKLESGL</sequence>
<dbReference type="Gene3D" id="3.90.226.10">
    <property type="entry name" value="2-enoyl-CoA Hydratase, Chain A, domain 1"/>
    <property type="match status" value="1"/>
</dbReference>
<dbReference type="AlphaFoldDB" id="A0A327W2X6"/>
<feature type="signal peptide" evidence="1">
    <location>
        <begin position="1"/>
        <end position="19"/>
    </location>
</feature>